<dbReference type="PANTHER" id="PTHR12143:SF39">
    <property type="entry name" value="SECRETED PROTEIN"/>
    <property type="match status" value="1"/>
</dbReference>
<gene>
    <name evidence="7" type="ORF">M125_4425</name>
</gene>
<comment type="subunit">
    <text evidence="2">Monomer.</text>
</comment>
<feature type="signal peptide" evidence="4">
    <location>
        <begin position="1"/>
        <end position="20"/>
    </location>
</feature>
<dbReference type="AlphaFoldDB" id="A0A015U2F6"/>
<organism evidence="7 8">
    <name type="scientific">Bacteroides fragilis str. 3998T(B)3</name>
    <dbReference type="NCBI Taxonomy" id="1339316"/>
    <lineage>
        <taxon>Bacteria</taxon>
        <taxon>Pseudomonadati</taxon>
        <taxon>Bacteroidota</taxon>
        <taxon>Bacteroidia</taxon>
        <taxon>Bacteroidales</taxon>
        <taxon>Bacteroidaceae</taxon>
        <taxon>Bacteroides</taxon>
    </lineage>
</organism>
<dbReference type="Gene3D" id="1.20.1050.60">
    <property type="entry name" value="alpha-1,2-mannosidase"/>
    <property type="match status" value="1"/>
</dbReference>
<dbReference type="GO" id="GO:0005829">
    <property type="term" value="C:cytosol"/>
    <property type="evidence" value="ECO:0007669"/>
    <property type="project" value="TreeGrafter"/>
</dbReference>
<dbReference type="InterPro" id="IPR008928">
    <property type="entry name" value="6-hairpin_glycosidase_sf"/>
</dbReference>
<protein>
    <submittedName>
        <fullName evidence="7">Alpha-1,2-mannosidase family protein</fullName>
    </submittedName>
</protein>
<dbReference type="GO" id="GO:0005975">
    <property type="term" value="P:carbohydrate metabolic process"/>
    <property type="evidence" value="ECO:0007669"/>
    <property type="project" value="InterPro"/>
</dbReference>
<dbReference type="InterPro" id="IPR014718">
    <property type="entry name" value="GH-type_carb-bd"/>
</dbReference>
<dbReference type="GO" id="GO:0030246">
    <property type="term" value="F:carbohydrate binding"/>
    <property type="evidence" value="ECO:0007669"/>
    <property type="project" value="InterPro"/>
</dbReference>
<dbReference type="Gene3D" id="2.70.98.10">
    <property type="match status" value="1"/>
</dbReference>
<comment type="caution">
    <text evidence="7">The sequence shown here is derived from an EMBL/GenBank/DDBJ whole genome shotgun (WGS) entry which is preliminary data.</text>
</comment>
<comment type="cofactor">
    <cofactor evidence="1">
        <name>Ca(2+)</name>
        <dbReference type="ChEBI" id="CHEBI:29108"/>
    </cofactor>
</comment>
<keyword evidence="3" id="KW-0106">Calcium</keyword>
<evidence type="ECO:0000256" key="4">
    <source>
        <dbReference type="SAM" id="SignalP"/>
    </source>
</evidence>
<evidence type="ECO:0000259" key="6">
    <source>
        <dbReference type="Pfam" id="PF17678"/>
    </source>
</evidence>
<dbReference type="Gene3D" id="3.30.2080.10">
    <property type="entry name" value="GH92 mannosidase domain"/>
    <property type="match status" value="1"/>
</dbReference>
<feature type="domain" description="Glycosyl hydrolase family 92" evidence="5">
    <location>
        <begin position="298"/>
        <end position="760"/>
    </location>
</feature>
<dbReference type="Pfam" id="PF07971">
    <property type="entry name" value="Glyco_hydro_92"/>
    <property type="match status" value="1"/>
</dbReference>
<evidence type="ECO:0000256" key="2">
    <source>
        <dbReference type="ARBA" id="ARBA00011245"/>
    </source>
</evidence>
<dbReference type="InterPro" id="IPR005887">
    <property type="entry name" value="GH92_a_mannosidase_put"/>
</dbReference>
<evidence type="ECO:0000256" key="1">
    <source>
        <dbReference type="ARBA" id="ARBA00001913"/>
    </source>
</evidence>
<sequence length="781" mass="87952">MKKKVLSLLAFLPAFTTVMAQQTAEVPDVCAFVNPIIGTNGMGHTFPGACAPFGLVQLSPDTDTIPHNIDGTYQKNAYEYCAGYQYHDPTIVGFSHTHLSGTGHSDLGDILIMPATGQLKLNPGRAGTPDEGYRSRFSHDTEVARPGYYEVELADYGIKAQLTATQRVGIHKYTFPDNVDGHIILDLIHGIYNYDGKTLWANLRVENDTLLTGYRITNGWARTNYTYFAISLSQPIKDYGYTDKGKALYKGFWRRFNTDRNFPEMTGRKLVAYFNFDTRQNPELVIKVALSAVSTEGAVKNLQAEAAGKTFNQLVAEANSAWNRELDVLEAKGTPDQLAMFYTSLYHTMINPSVYMDVDGRYRGLDHNIHTSEGFTNYTIFSLWDTYRAEHPFLNLLKPRQNTDMVQSMIRHQQQSVHGMLPVWSLMGNEGWCMSGYHAVSALADAVAKGADISVGEALMSMDHTANVPYYEGVEAYKRLGYVPFDQSGTAASTTLEYAYDDWTIYRTALLAGDDQLADLYKKRANNYRNVFDTSVGFARPRYSNGEFRKEFDAMQTYGEGFIEGNSWNFSFHVPHDVAGLIRLMGGEKKFVSRLDTLFSMALPRKYYEKNEDIAEVSLVGGYVHGNEPSHHIPYLYAWTSQPWKTQYWLRTVMNRMYKNDIDGLGGNDDCGQMSAWYLFTAMGFYPVCPGTDQYVLGAPYLPYIRMNLPNGCTFEIKAPKVSDRNCYVRQVKLNGKVYDKMYITHADLLAGGTLEFDMAASPNKKRGLAKEAKPYSMSEE</sequence>
<reference evidence="7 8" key="1">
    <citation type="submission" date="2014-02" db="EMBL/GenBank/DDBJ databases">
        <authorList>
            <person name="Sears C."/>
            <person name="Carroll K."/>
            <person name="Sack B.R."/>
            <person name="Qadri F."/>
            <person name="Myers L.L."/>
            <person name="Chung G.-T."/>
            <person name="Escheverria P."/>
            <person name="Fraser C.M."/>
            <person name="Sadzewicz L."/>
            <person name="Shefchek K.A."/>
            <person name="Tallon L."/>
            <person name="Das S.P."/>
            <person name="Daugherty S."/>
            <person name="Mongodin E.F."/>
        </authorList>
    </citation>
    <scope>NUCLEOTIDE SEQUENCE [LARGE SCALE GENOMIC DNA]</scope>
    <source>
        <strain evidence="8">3998T(B)3</strain>
    </source>
</reference>
<evidence type="ECO:0000256" key="3">
    <source>
        <dbReference type="ARBA" id="ARBA00022837"/>
    </source>
</evidence>
<dbReference type="GO" id="GO:0006516">
    <property type="term" value="P:glycoprotein catabolic process"/>
    <property type="evidence" value="ECO:0007669"/>
    <property type="project" value="TreeGrafter"/>
</dbReference>
<dbReference type="GO" id="GO:0000224">
    <property type="term" value="F:peptide-N4-(N-acetyl-beta-glucosaminyl)asparagine amidase activity"/>
    <property type="evidence" value="ECO:0007669"/>
    <property type="project" value="TreeGrafter"/>
</dbReference>
<dbReference type="InterPro" id="IPR012939">
    <property type="entry name" value="Glyco_hydro_92"/>
</dbReference>
<evidence type="ECO:0000313" key="8">
    <source>
        <dbReference type="Proteomes" id="UP000020773"/>
    </source>
</evidence>
<proteinExistence type="predicted"/>
<dbReference type="SUPFAM" id="SSF48208">
    <property type="entry name" value="Six-hairpin glycosidases"/>
    <property type="match status" value="1"/>
</dbReference>
<feature type="chain" id="PRO_5001479626" evidence="4">
    <location>
        <begin position="21"/>
        <end position="781"/>
    </location>
</feature>
<dbReference type="EMBL" id="JGDB01000262">
    <property type="protein sequence ID" value="EXY88977.1"/>
    <property type="molecule type" value="Genomic_DNA"/>
</dbReference>
<dbReference type="Pfam" id="PF17678">
    <property type="entry name" value="Glyco_hydro_92N"/>
    <property type="match status" value="1"/>
</dbReference>
<dbReference type="Gene3D" id="1.20.1610.10">
    <property type="entry name" value="alpha-1,2-mannosidases domains"/>
    <property type="match status" value="1"/>
</dbReference>
<name>A0A015U2F6_BACFG</name>
<dbReference type="PATRIC" id="fig|1339316.3.peg.4206"/>
<dbReference type="InterPro" id="IPR041371">
    <property type="entry name" value="GH92_N"/>
</dbReference>
<dbReference type="Proteomes" id="UP000020773">
    <property type="component" value="Unassembled WGS sequence"/>
</dbReference>
<dbReference type="PANTHER" id="PTHR12143">
    <property type="entry name" value="PEPTIDE N-GLYCANASE PNGASE -RELATED"/>
    <property type="match status" value="1"/>
</dbReference>
<accession>A0A015U2F6</accession>
<dbReference type="NCBIfam" id="TIGR01180">
    <property type="entry name" value="aman2_put"/>
    <property type="match status" value="1"/>
</dbReference>
<feature type="domain" description="Glycosyl hydrolase family 92 N-terminal" evidence="6">
    <location>
        <begin position="32"/>
        <end position="291"/>
    </location>
</feature>
<dbReference type="RefSeq" id="WP_008769991.1">
    <property type="nucleotide sequence ID" value="NZ_JGDB01000262.1"/>
</dbReference>
<dbReference type="FunFam" id="3.30.2080.10:FF:000001">
    <property type="entry name" value="Alpha-1,2-mannosidase subfamily"/>
    <property type="match status" value="1"/>
</dbReference>
<keyword evidence="4" id="KW-0732">Signal</keyword>
<evidence type="ECO:0000259" key="5">
    <source>
        <dbReference type="Pfam" id="PF07971"/>
    </source>
</evidence>
<dbReference type="InterPro" id="IPR050883">
    <property type="entry name" value="PNGase"/>
</dbReference>
<evidence type="ECO:0000313" key="7">
    <source>
        <dbReference type="EMBL" id="EXY88977.1"/>
    </source>
</evidence>